<organism evidence="2 3">
    <name type="scientific">Batrachochytrium salamandrivorans</name>
    <dbReference type="NCBI Taxonomy" id="1357716"/>
    <lineage>
        <taxon>Eukaryota</taxon>
        <taxon>Fungi</taxon>
        <taxon>Fungi incertae sedis</taxon>
        <taxon>Chytridiomycota</taxon>
        <taxon>Chytridiomycota incertae sedis</taxon>
        <taxon>Chytridiomycetes</taxon>
        <taxon>Rhizophydiales</taxon>
        <taxon>Rhizophydiales incertae sedis</taxon>
        <taxon>Batrachochytrium</taxon>
    </lineage>
</organism>
<dbReference type="Proteomes" id="UP001648503">
    <property type="component" value="Unassembled WGS sequence"/>
</dbReference>
<feature type="compositionally biased region" description="Polar residues" evidence="1">
    <location>
        <begin position="81"/>
        <end position="102"/>
    </location>
</feature>
<gene>
    <name evidence="2" type="ORF">BASA50_005894</name>
</gene>
<feature type="compositionally biased region" description="Basic and acidic residues" evidence="1">
    <location>
        <begin position="63"/>
        <end position="80"/>
    </location>
</feature>
<dbReference type="EMBL" id="JAFCIX010000310">
    <property type="protein sequence ID" value="KAH6595376.1"/>
    <property type="molecule type" value="Genomic_DNA"/>
</dbReference>
<feature type="compositionally biased region" description="Basic residues" evidence="1">
    <location>
        <begin position="10"/>
        <end position="23"/>
    </location>
</feature>
<accession>A0ABQ8FBH6</accession>
<evidence type="ECO:0000313" key="3">
    <source>
        <dbReference type="Proteomes" id="UP001648503"/>
    </source>
</evidence>
<proteinExistence type="predicted"/>
<feature type="compositionally biased region" description="Basic and acidic residues" evidence="1">
    <location>
        <begin position="103"/>
        <end position="124"/>
    </location>
</feature>
<name>A0ABQ8FBH6_9FUNG</name>
<protein>
    <submittedName>
        <fullName evidence="2">Uncharacterized protein</fullName>
    </submittedName>
</protein>
<feature type="region of interest" description="Disordered" evidence="1">
    <location>
        <begin position="1"/>
        <end position="29"/>
    </location>
</feature>
<reference evidence="2 3" key="1">
    <citation type="submission" date="2021-02" db="EMBL/GenBank/DDBJ databases">
        <title>Variation within the Batrachochytrium salamandrivorans European outbreak.</title>
        <authorList>
            <person name="Kelly M."/>
            <person name="Pasmans F."/>
            <person name="Shea T.P."/>
            <person name="Munoz J.F."/>
            <person name="Carranza S."/>
            <person name="Cuomo C.A."/>
            <person name="Martel A."/>
        </authorList>
    </citation>
    <scope>NUCLEOTIDE SEQUENCE [LARGE SCALE GENOMIC DNA]</scope>
    <source>
        <strain evidence="2 3">AMFP18/2</strain>
    </source>
</reference>
<keyword evidence="3" id="KW-1185">Reference proteome</keyword>
<evidence type="ECO:0000313" key="2">
    <source>
        <dbReference type="EMBL" id="KAH6595376.1"/>
    </source>
</evidence>
<sequence>MQTDKGIKQQSKHIRRLEKKRKPDRLNSGPEYQIIIGAYIHDPLGPGSEIIKTEPPELLNSILKKEYSESEDPFQSKDSTESATDTTSKQPDNETPPQSKVFTESRRSGPKWPGEKPKGKKSTDTSEQSIA</sequence>
<feature type="region of interest" description="Disordered" evidence="1">
    <location>
        <begin position="62"/>
        <end position="131"/>
    </location>
</feature>
<evidence type="ECO:0000256" key="1">
    <source>
        <dbReference type="SAM" id="MobiDB-lite"/>
    </source>
</evidence>
<comment type="caution">
    <text evidence="2">The sequence shown here is derived from an EMBL/GenBank/DDBJ whole genome shotgun (WGS) entry which is preliminary data.</text>
</comment>